<dbReference type="InterPro" id="IPR022409">
    <property type="entry name" value="PKD/Chitinase_dom"/>
</dbReference>
<feature type="domain" description="PKD/Chitinase" evidence="2">
    <location>
        <begin position="922"/>
        <end position="1006"/>
    </location>
</feature>
<dbReference type="PANTHER" id="PTHR12993">
    <property type="entry name" value="N-ACETYLGLUCOSAMINYL-PHOSPHATIDYLINOSITOL DE-N-ACETYLASE-RELATED"/>
    <property type="match status" value="1"/>
</dbReference>
<proteinExistence type="predicted"/>
<dbReference type="SUPFAM" id="SSF102588">
    <property type="entry name" value="LmbE-like"/>
    <property type="match status" value="1"/>
</dbReference>
<dbReference type="InterPro" id="IPR055826">
    <property type="entry name" value="DUF7402"/>
</dbReference>
<evidence type="ECO:0000313" key="3">
    <source>
        <dbReference type="EMBL" id="TMQ64261.1"/>
    </source>
</evidence>
<reference evidence="3 4" key="1">
    <citation type="journal article" date="2019" name="Nat. Microbiol.">
        <title>Mediterranean grassland soil C-N compound turnover is dependent on rainfall and depth, and is mediated by genomically divergent microorganisms.</title>
        <authorList>
            <person name="Diamond S."/>
            <person name="Andeer P.F."/>
            <person name="Li Z."/>
            <person name="Crits-Christoph A."/>
            <person name="Burstein D."/>
            <person name="Anantharaman K."/>
            <person name="Lane K.R."/>
            <person name="Thomas B.C."/>
            <person name="Pan C."/>
            <person name="Northen T.R."/>
            <person name="Banfield J.F."/>
        </authorList>
    </citation>
    <scope>NUCLEOTIDE SEQUENCE [LARGE SCALE GENOMIC DNA]</scope>
    <source>
        <strain evidence="3">WS_9</strain>
    </source>
</reference>
<dbReference type="SMART" id="SM00089">
    <property type="entry name" value="PKD"/>
    <property type="match status" value="3"/>
</dbReference>
<organism evidence="3 4">
    <name type="scientific">Eiseniibacteriota bacterium</name>
    <dbReference type="NCBI Taxonomy" id="2212470"/>
    <lineage>
        <taxon>Bacteria</taxon>
        <taxon>Candidatus Eiseniibacteriota</taxon>
    </lineage>
</organism>
<dbReference type="AlphaFoldDB" id="A0A538TKX2"/>
<comment type="caution">
    <text evidence="3">The sequence shown here is derived from an EMBL/GenBank/DDBJ whole genome shotgun (WGS) entry which is preliminary data.</text>
</comment>
<evidence type="ECO:0000256" key="1">
    <source>
        <dbReference type="SAM" id="SignalP"/>
    </source>
</evidence>
<feature type="chain" id="PRO_5021816292" evidence="1">
    <location>
        <begin position="30"/>
        <end position="1064"/>
    </location>
</feature>
<dbReference type="InterPro" id="IPR003737">
    <property type="entry name" value="GlcNAc_PI_deacetylase-related"/>
</dbReference>
<dbReference type="Pfam" id="PF24135">
    <property type="entry name" value="DUF7402"/>
    <property type="match status" value="3"/>
</dbReference>
<dbReference type="Pfam" id="PF17963">
    <property type="entry name" value="Big_9"/>
    <property type="match status" value="2"/>
</dbReference>
<dbReference type="InterPro" id="IPR008979">
    <property type="entry name" value="Galactose-bd-like_sf"/>
</dbReference>
<protein>
    <submittedName>
        <fullName evidence="3">PIG-L family deacetylase</fullName>
    </submittedName>
</protein>
<name>A0A538TKX2_UNCEI</name>
<evidence type="ECO:0000313" key="4">
    <source>
        <dbReference type="Proteomes" id="UP000317691"/>
    </source>
</evidence>
<keyword evidence="1" id="KW-0732">Signal</keyword>
<feature type="domain" description="PKD/Chitinase" evidence="2">
    <location>
        <begin position="689"/>
        <end position="775"/>
    </location>
</feature>
<dbReference type="SUPFAM" id="SSF49299">
    <property type="entry name" value="PKD domain"/>
    <property type="match status" value="1"/>
</dbReference>
<feature type="signal peptide" evidence="1">
    <location>
        <begin position="1"/>
        <end position="29"/>
    </location>
</feature>
<feature type="non-terminal residue" evidence="3">
    <location>
        <position position="1064"/>
    </location>
</feature>
<dbReference type="Gene3D" id="2.60.40.10">
    <property type="entry name" value="Immunoglobulins"/>
    <property type="match status" value="3"/>
</dbReference>
<dbReference type="EMBL" id="VBOZ01000025">
    <property type="protein sequence ID" value="TMQ64261.1"/>
    <property type="molecule type" value="Genomic_DNA"/>
</dbReference>
<gene>
    <name evidence="3" type="ORF">E6K79_08225</name>
</gene>
<evidence type="ECO:0000259" key="2">
    <source>
        <dbReference type="SMART" id="SM00089"/>
    </source>
</evidence>
<dbReference type="PANTHER" id="PTHR12993:SF11">
    <property type="entry name" value="N-ACETYLGLUCOSAMINYL-PHOSPHATIDYLINOSITOL DE-N-ACETYLASE"/>
    <property type="match status" value="1"/>
</dbReference>
<dbReference type="Proteomes" id="UP000317691">
    <property type="component" value="Unassembled WGS sequence"/>
</dbReference>
<dbReference type="Gene3D" id="3.40.50.10320">
    <property type="entry name" value="LmbE-like"/>
    <property type="match status" value="1"/>
</dbReference>
<dbReference type="GO" id="GO:0016811">
    <property type="term" value="F:hydrolase activity, acting on carbon-nitrogen (but not peptide) bonds, in linear amides"/>
    <property type="evidence" value="ECO:0007669"/>
    <property type="project" value="TreeGrafter"/>
</dbReference>
<dbReference type="InterPro" id="IPR013783">
    <property type="entry name" value="Ig-like_fold"/>
</dbReference>
<dbReference type="InterPro" id="IPR035986">
    <property type="entry name" value="PKD_dom_sf"/>
</dbReference>
<feature type="domain" description="PKD/Chitinase" evidence="2">
    <location>
        <begin position="453"/>
        <end position="535"/>
    </location>
</feature>
<dbReference type="InterPro" id="IPR024078">
    <property type="entry name" value="LmbE-like_dom_sf"/>
</dbReference>
<dbReference type="Pfam" id="PF02585">
    <property type="entry name" value="PIG-L"/>
    <property type="match status" value="1"/>
</dbReference>
<dbReference type="SUPFAM" id="SSF49785">
    <property type="entry name" value="Galactose-binding domain-like"/>
    <property type="match status" value="3"/>
</dbReference>
<sequence>MFLPNLRLWGRIALFALVGAMLASGNASAKNIMVFAPHPDDEILMTAGIIADGISRADTVTIVVMTNGDFRGVTMGYTRQQESIAALAYLGLNDQKVVFLGYGDGHTLDIYTSTSDTAVFTSPAGQTQTYGDQGLGHMDYHRYRTGSSASYTKANIRSDVEAILQAVHPRDVYITSIYDDHPDHRATGSFVTDAVAKLRRLGTGSVQRIHEGIVHAPCEYCDSNYHWPMPSFTPTTLYSKPPYLDSYTPLVWTQAENIPVPPAMQSTSTSTNTKYQAISRHATQASDFLYAFVKANEFFWVDDVLNNIALTATATASSSFTPSDAPAAIDGFVDGDTRDRGKEWASQGEPNANLTLTWGSPVSVARVTLHDRTNTTDNVTSGTLSFSDGSNIAVGALPEGGQPLSFTFSPKSVTWVRFTVNGYQGTAPGLAEIEVFTPAGAAPPNNAPAITSGPTATPSQINDAQTSTLSVNVTDADGDPLTYVWSSSGGTISGSGPSVTFTPPTVLSTTTYSIHVVVRDPNDGSTFGNTTVLVSPSAINFALSSSVTVSSENAGTGQFGIKAIDGVIDGYQGAQGDVTKEWATVNETAGAFIRLAWSQPPMVGTIALYDRPNLNEHITAGTLTFSDGTSIPVGSLPNDGTGLAVSFSPKQISWVQFRVDAATGQNIGLAELQAFGSDPDPNNRAPQIASGPIANPTSINDGQTSALTVSATDPDGDFLTYSWGSSGGSVSGNGTNAIFSPPIVSAVTSFTVSVSVFDGRGGSASGYTSVSVTPASNLAFSSSVTVSSENAGTGQFGIKAIDGFIDGYPSGDYGHEWATLGELVGAWIRLTWAQPRSVISVKLYDRPNLNDHIQSGTLTFSDGSSVPVGSLPNDGTGLLVTFPIKQITWVQLSADAAVGQNIGLAEFQVFGPTNAAPQITAGPTASPDSISDLQTSTISATASDPDGDPLTYAWTAGWGSITGSGASVTFTPPAVATTTTISISLTVSDGKGGTATGGTPVKVSRQHNAAPQITAGPSASPDSVTDIQTSTLSVTATDPDGDALIYTWTPSGGAISGSGASATF</sequence>
<dbReference type="Gene3D" id="2.60.120.260">
    <property type="entry name" value="Galactose-binding domain-like"/>
    <property type="match status" value="2"/>
</dbReference>
<accession>A0A538TKX2</accession>